<dbReference type="OrthoDB" id="10648436at2759"/>
<dbReference type="AlphaFoldDB" id="A0A2J6R2X4"/>
<name>A0A2J6R2X4_HYAVF</name>
<gene>
    <name evidence="1" type="ORF">L207DRAFT_172435</name>
</gene>
<accession>A0A2J6R2X4</accession>
<organism evidence="1 2">
    <name type="scientific">Hyaloscypha variabilis (strain UAMH 11265 / GT02V1 / F)</name>
    <name type="common">Meliniomyces variabilis</name>
    <dbReference type="NCBI Taxonomy" id="1149755"/>
    <lineage>
        <taxon>Eukaryota</taxon>
        <taxon>Fungi</taxon>
        <taxon>Dikarya</taxon>
        <taxon>Ascomycota</taxon>
        <taxon>Pezizomycotina</taxon>
        <taxon>Leotiomycetes</taxon>
        <taxon>Helotiales</taxon>
        <taxon>Hyaloscyphaceae</taxon>
        <taxon>Hyaloscypha</taxon>
        <taxon>Hyaloscypha variabilis</taxon>
    </lineage>
</organism>
<protein>
    <submittedName>
        <fullName evidence="1">Uncharacterized protein</fullName>
    </submittedName>
</protein>
<reference evidence="1 2" key="1">
    <citation type="submission" date="2016-04" db="EMBL/GenBank/DDBJ databases">
        <title>A degradative enzymes factory behind the ericoid mycorrhizal symbiosis.</title>
        <authorList>
            <consortium name="DOE Joint Genome Institute"/>
            <person name="Martino E."/>
            <person name="Morin E."/>
            <person name="Grelet G."/>
            <person name="Kuo A."/>
            <person name="Kohler A."/>
            <person name="Daghino S."/>
            <person name="Barry K."/>
            <person name="Choi C."/>
            <person name="Cichocki N."/>
            <person name="Clum A."/>
            <person name="Copeland A."/>
            <person name="Hainaut M."/>
            <person name="Haridas S."/>
            <person name="Labutti K."/>
            <person name="Lindquist E."/>
            <person name="Lipzen A."/>
            <person name="Khouja H.-R."/>
            <person name="Murat C."/>
            <person name="Ohm R."/>
            <person name="Olson A."/>
            <person name="Spatafora J."/>
            <person name="Veneault-Fourrey C."/>
            <person name="Henrissat B."/>
            <person name="Grigoriev I."/>
            <person name="Martin F."/>
            <person name="Perotto S."/>
        </authorList>
    </citation>
    <scope>NUCLEOTIDE SEQUENCE [LARGE SCALE GENOMIC DNA]</scope>
    <source>
        <strain evidence="1 2">F</strain>
    </source>
</reference>
<dbReference type="Proteomes" id="UP000235786">
    <property type="component" value="Unassembled WGS sequence"/>
</dbReference>
<proteinExistence type="predicted"/>
<evidence type="ECO:0000313" key="1">
    <source>
        <dbReference type="EMBL" id="PMD32874.1"/>
    </source>
</evidence>
<dbReference type="EMBL" id="KZ613957">
    <property type="protein sequence ID" value="PMD32874.1"/>
    <property type="molecule type" value="Genomic_DNA"/>
</dbReference>
<sequence>MTGILNIRQRHSDCFWAIPQASSPTPSLCSKLAERRHIQQFTGTHFQAFKQLDVHEMGLCLFWVVSLAVEQTQVSEGLINPSMCKFLYPLDLQLPSRASLISVHRSTRKFLVLPAHASANLSRYSSKFRTMKPFPRRSSNELLAISSWSRLRNGMAMELGSCTTEIFFGKLHQNH</sequence>
<evidence type="ECO:0000313" key="2">
    <source>
        <dbReference type="Proteomes" id="UP000235786"/>
    </source>
</evidence>
<keyword evidence="2" id="KW-1185">Reference proteome</keyword>